<name>A0AAD8HQ00_9APIA</name>
<dbReference type="CDD" id="cd06899">
    <property type="entry name" value="lectin_legume_LecRK_Arcelin_ConA"/>
    <property type="match status" value="1"/>
</dbReference>
<keyword evidence="10" id="KW-0430">Lectin</keyword>
<evidence type="ECO:0000259" key="20">
    <source>
        <dbReference type="PROSITE" id="PS50011"/>
    </source>
</evidence>
<evidence type="ECO:0000256" key="12">
    <source>
        <dbReference type="ARBA" id="ARBA00022777"/>
    </source>
</evidence>
<keyword evidence="12 21" id="KW-0418">Kinase</keyword>
<dbReference type="Gene3D" id="3.30.200.20">
    <property type="entry name" value="Phosphorylase Kinase, domain 1"/>
    <property type="match status" value="1"/>
</dbReference>
<dbReference type="InterPro" id="IPR013320">
    <property type="entry name" value="ConA-like_dom_sf"/>
</dbReference>
<evidence type="ECO:0000256" key="7">
    <source>
        <dbReference type="ARBA" id="ARBA00022679"/>
    </source>
</evidence>
<dbReference type="GO" id="GO:0030246">
    <property type="term" value="F:carbohydrate binding"/>
    <property type="evidence" value="ECO:0007669"/>
    <property type="project" value="UniProtKB-KW"/>
</dbReference>
<dbReference type="CDD" id="cd14066">
    <property type="entry name" value="STKc_IRAK"/>
    <property type="match status" value="1"/>
</dbReference>
<accession>A0AAD8HQ00</accession>
<keyword evidence="7" id="KW-0808">Transferase</keyword>
<reference evidence="21" key="1">
    <citation type="submission" date="2023-02" db="EMBL/GenBank/DDBJ databases">
        <title>Genome of toxic invasive species Heracleum sosnowskyi carries increased number of genes despite the absence of recent whole-genome duplications.</title>
        <authorList>
            <person name="Schelkunov M."/>
            <person name="Shtratnikova V."/>
            <person name="Makarenko M."/>
            <person name="Klepikova A."/>
            <person name="Omelchenko D."/>
            <person name="Novikova G."/>
            <person name="Obukhova E."/>
            <person name="Bogdanov V."/>
            <person name="Penin A."/>
            <person name="Logacheva M."/>
        </authorList>
    </citation>
    <scope>NUCLEOTIDE SEQUENCE</scope>
    <source>
        <strain evidence="21">Hsosn_3</strain>
        <tissue evidence="21">Leaf</tissue>
    </source>
</reference>
<gene>
    <name evidence="21" type="ORF">POM88_037302</name>
</gene>
<evidence type="ECO:0000256" key="11">
    <source>
        <dbReference type="ARBA" id="ARBA00022741"/>
    </source>
</evidence>
<keyword evidence="8 19" id="KW-0812">Transmembrane</keyword>
<evidence type="ECO:0000256" key="8">
    <source>
        <dbReference type="ARBA" id="ARBA00022692"/>
    </source>
</evidence>
<evidence type="ECO:0000256" key="15">
    <source>
        <dbReference type="ARBA" id="ARBA00023136"/>
    </source>
</evidence>
<evidence type="ECO:0000256" key="14">
    <source>
        <dbReference type="ARBA" id="ARBA00022989"/>
    </source>
</evidence>
<keyword evidence="22" id="KW-1185">Reference proteome</keyword>
<dbReference type="FunFam" id="1.10.510.10:FF:000342">
    <property type="entry name" value="L-type lectin-domain containing receptor kinase VIII.1"/>
    <property type="match status" value="1"/>
</dbReference>
<evidence type="ECO:0000256" key="4">
    <source>
        <dbReference type="ARBA" id="ARBA00012513"/>
    </source>
</evidence>
<dbReference type="InterPro" id="IPR050528">
    <property type="entry name" value="L-type_Lectin-RKs"/>
</dbReference>
<dbReference type="GO" id="GO:0005886">
    <property type="term" value="C:plasma membrane"/>
    <property type="evidence" value="ECO:0007669"/>
    <property type="project" value="UniProtKB-SubCell"/>
</dbReference>
<dbReference type="SUPFAM" id="SSF49899">
    <property type="entry name" value="Concanavalin A-like lectins/glucanases"/>
    <property type="match status" value="1"/>
</dbReference>
<keyword evidence="16" id="KW-0675">Receptor</keyword>
<evidence type="ECO:0000313" key="22">
    <source>
        <dbReference type="Proteomes" id="UP001237642"/>
    </source>
</evidence>
<dbReference type="GO" id="GO:0005524">
    <property type="term" value="F:ATP binding"/>
    <property type="evidence" value="ECO:0007669"/>
    <property type="project" value="UniProtKB-UniRule"/>
</dbReference>
<feature type="transmembrane region" description="Helical" evidence="19">
    <location>
        <begin position="305"/>
        <end position="334"/>
    </location>
</feature>
<protein>
    <recommendedName>
        <fullName evidence="4">non-specific serine/threonine protein kinase</fullName>
        <ecNumber evidence="4">2.7.11.1</ecNumber>
    </recommendedName>
</protein>
<evidence type="ECO:0000256" key="9">
    <source>
        <dbReference type="ARBA" id="ARBA00022729"/>
    </source>
</evidence>
<feature type="binding site" evidence="18">
    <location>
        <position position="405"/>
    </location>
    <ligand>
        <name>ATP</name>
        <dbReference type="ChEBI" id="CHEBI:30616"/>
    </ligand>
</feature>
<feature type="domain" description="Protein kinase" evidence="20">
    <location>
        <begin position="377"/>
        <end position="654"/>
    </location>
</feature>
<keyword evidence="13 18" id="KW-0067">ATP-binding</keyword>
<dbReference type="SMART" id="SM00220">
    <property type="entry name" value="S_TKc"/>
    <property type="match status" value="1"/>
</dbReference>
<dbReference type="InterPro" id="IPR008271">
    <property type="entry name" value="Ser/Thr_kinase_AS"/>
</dbReference>
<comment type="similarity">
    <text evidence="3">In the C-terminal section; belongs to the protein kinase superfamily. Ser/Thr protein kinase family.</text>
</comment>
<sequence length="698" mass="77741">MPSNTTKLFWVLLIFFIFTTLFTSFSFSTPLNTKLFTFLGDAYFKNNSIILTQEAFACSSSMSTYTSGVGRAFYKYPIRFLDFSTNNVASFSCKFSFRIDPSAPYCAFGDGLAFLITSNPGSVSLSDGYMGMPVSNAQDSFLAVEFDTSFNGNLGDINGNHVSVDLNSVLSVASVDSLSRGIDFKSGRKMSVWIEYSHSEKMIRVWVGYFGLLRPLSPLLDCNIDISKSFKEFMHVGFSASNGRGSAIHVVDEWQFRTSGFVSSTMAVDKFRDELEECLICFPGDSGSTSTDVGDSDHHHHKRKWVLQVALALGGFVVSTMSVIGFFTLYFVCVRKRERDVARKCSEVQVSRVQGLQANKIPKRLSLTEIRSATKGFNRKRIIGAGASAVVYEGLLPSFGSVAVKRFSEVKRTSALYNRFTNEFGTMVGCTRHKNLVQLLGWCCERNELVLVYEYMPNGSLDRILHSRTRATKLLTWERRVNVVLGVASALAYLHEECEKQIIHRDLKTSNIMLDAEFNPKLGDFGLAEVYEHSSKARDVTLPAGTMGYLAPEYVYSGISSVKTDVYSFGVVALEVATGRRPVNDDGTVLTDWMWDAWEKRNLMAAADPTLMGNFNRVEMERIFLVGLSCVHPNNERRPSMMEVAGMLKGEAPLRKLPANKPTVRIRALSENSEDVTQFDVGLESTPWSTPGTHLSNN</sequence>
<reference evidence="21" key="2">
    <citation type="submission" date="2023-05" db="EMBL/GenBank/DDBJ databases">
        <authorList>
            <person name="Schelkunov M.I."/>
        </authorList>
    </citation>
    <scope>NUCLEOTIDE SEQUENCE</scope>
    <source>
        <strain evidence="21">Hsosn_3</strain>
        <tissue evidence="21">Leaf</tissue>
    </source>
</reference>
<comment type="caution">
    <text evidence="21">The sequence shown here is derived from an EMBL/GenBank/DDBJ whole genome shotgun (WGS) entry which is preliminary data.</text>
</comment>
<evidence type="ECO:0000256" key="16">
    <source>
        <dbReference type="ARBA" id="ARBA00023170"/>
    </source>
</evidence>
<evidence type="ECO:0000256" key="13">
    <source>
        <dbReference type="ARBA" id="ARBA00022840"/>
    </source>
</evidence>
<dbReference type="Pfam" id="PF00069">
    <property type="entry name" value="Pkinase"/>
    <property type="match status" value="1"/>
</dbReference>
<dbReference type="InterPro" id="IPR019825">
    <property type="entry name" value="Lectin_legB_Mn/Ca_BS"/>
</dbReference>
<dbReference type="PROSITE" id="PS00307">
    <property type="entry name" value="LECTIN_LEGUME_BETA"/>
    <property type="match status" value="1"/>
</dbReference>
<dbReference type="Proteomes" id="UP001237642">
    <property type="component" value="Unassembled WGS sequence"/>
</dbReference>
<dbReference type="PROSITE" id="PS00108">
    <property type="entry name" value="PROTEIN_KINASE_ST"/>
    <property type="match status" value="1"/>
</dbReference>
<keyword evidence="11 18" id="KW-0547">Nucleotide-binding</keyword>
<organism evidence="21 22">
    <name type="scientific">Heracleum sosnowskyi</name>
    <dbReference type="NCBI Taxonomy" id="360622"/>
    <lineage>
        <taxon>Eukaryota</taxon>
        <taxon>Viridiplantae</taxon>
        <taxon>Streptophyta</taxon>
        <taxon>Embryophyta</taxon>
        <taxon>Tracheophyta</taxon>
        <taxon>Spermatophyta</taxon>
        <taxon>Magnoliopsida</taxon>
        <taxon>eudicotyledons</taxon>
        <taxon>Gunneridae</taxon>
        <taxon>Pentapetalae</taxon>
        <taxon>asterids</taxon>
        <taxon>campanulids</taxon>
        <taxon>Apiales</taxon>
        <taxon>Apiaceae</taxon>
        <taxon>Apioideae</taxon>
        <taxon>apioid superclade</taxon>
        <taxon>Tordylieae</taxon>
        <taxon>Tordyliinae</taxon>
        <taxon>Heracleum</taxon>
    </lineage>
</organism>
<keyword evidence="6" id="KW-0723">Serine/threonine-protein kinase</keyword>
<dbReference type="Gene3D" id="1.10.510.10">
    <property type="entry name" value="Transferase(Phosphotransferase) domain 1"/>
    <property type="match status" value="1"/>
</dbReference>
<dbReference type="GO" id="GO:0004674">
    <property type="term" value="F:protein serine/threonine kinase activity"/>
    <property type="evidence" value="ECO:0007669"/>
    <property type="project" value="UniProtKB-KW"/>
</dbReference>
<dbReference type="PANTHER" id="PTHR27007">
    <property type="match status" value="1"/>
</dbReference>
<dbReference type="AlphaFoldDB" id="A0AAD8HQ00"/>
<evidence type="ECO:0000256" key="18">
    <source>
        <dbReference type="PROSITE-ProRule" id="PRU10141"/>
    </source>
</evidence>
<evidence type="ECO:0000256" key="3">
    <source>
        <dbReference type="ARBA" id="ARBA00010217"/>
    </source>
</evidence>
<keyword evidence="17" id="KW-0325">Glycoprotein</keyword>
<dbReference type="InterPro" id="IPR001220">
    <property type="entry name" value="Legume_lectin_dom"/>
</dbReference>
<dbReference type="InterPro" id="IPR011009">
    <property type="entry name" value="Kinase-like_dom_sf"/>
</dbReference>
<evidence type="ECO:0000256" key="5">
    <source>
        <dbReference type="ARBA" id="ARBA00022475"/>
    </source>
</evidence>
<proteinExistence type="inferred from homology"/>
<comment type="subcellular location">
    <subcellularLocation>
        <location evidence="1">Cell membrane</location>
        <topology evidence="1">Single-pass type I membrane protein</topology>
    </subcellularLocation>
</comment>
<dbReference type="EC" id="2.7.11.1" evidence="4"/>
<dbReference type="InterPro" id="IPR017441">
    <property type="entry name" value="Protein_kinase_ATP_BS"/>
</dbReference>
<dbReference type="FunFam" id="3.30.200.20:FF:000810">
    <property type="entry name" value="L-type lectin-domain containing receptor kinase S.6"/>
    <property type="match status" value="1"/>
</dbReference>
<evidence type="ECO:0000256" key="17">
    <source>
        <dbReference type="ARBA" id="ARBA00023180"/>
    </source>
</evidence>
<dbReference type="GO" id="GO:0002229">
    <property type="term" value="P:defense response to oomycetes"/>
    <property type="evidence" value="ECO:0007669"/>
    <property type="project" value="UniProtKB-ARBA"/>
</dbReference>
<keyword evidence="9" id="KW-0732">Signal</keyword>
<dbReference type="PROSITE" id="PS50011">
    <property type="entry name" value="PROTEIN_KINASE_DOM"/>
    <property type="match status" value="1"/>
</dbReference>
<dbReference type="PROSITE" id="PS00107">
    <property type="entry name" value="PROTEIN_KINASE_ATP"/>
    <property type="match status" value="1"/>
</dbReference>
<dbReference type="InterPro" id="IPR000719">
    <property type="entry name" value="Prot_kinase_dom"/>
</dbReference>
<keyword evidence="14 19" id="KW-1133">Transmembrane helix</keyword>
<evidence type="ECO:0000256" key="2">
    <source>
        <dbReference type="ARBA" id="ARBA00008536"/>
    </source>
</evidence>
<evidence type="ECO:0000256" key="1">
    <source>
        <dbReference type="ARBA" id="ARBA00004251"/>
    </source>
</evidence>
<dbReference type="SUPFAM" id="SSF56112">
    <property type="entry name" value="Protein kinase-like (PK-like)"/>
    <property type="match status" value="1"/>
</dbReference>
<comment type="similarity">
    <text evidence="2">In the N-terminal section; belongs to the leguminous lectin family.</text>
</comment>
<evidence type="ECO:0000256" key="6">
    <source>
        <dbReference type="ARBA" id="ARBA00022527"/>
    </source>
</evidence>
<dbReference type="Pfam" id="PF00139">
    <property type="entry name" value="Lectin_legB"/>
    <property type="match status" value="1"/>
</dbReference>
<evidence type="ECO:0000313" key="21">
    <source>
        <dbReference type="EMBL" id="KAK1371210.1"/>
    </source>
</evidence>
<keyword evidence="15 19" id="KW-0472">Membrane</keyword>
<dbReference type="Gene3D" id="2.60.120.200">
    <property type="match status" value="1"/>
</dbReference>
<dbReference type="EMBL" id="JAUIZM010000008">
    <property type="protein sequence ID" value="KAK1371210.1"/>
    <property type="molecule type" value="Genomic_DNA"/>
</dbReference>
<evidence type="ECO:0000256" key="19">
    <source>
        <dbReference type="SAM" id="Phobius"/>
    </source>
</evidence>
<evidence type="ECO:0000256" key="10">
    <source>
        <dbReference type="ARBA" id="ARBA00022734"/>
    </source>
</evidence>
<keyword evidence="5" id="KW-1003">Cell membrane</keyword>